<feature type="compositionally biased region" description="Low complexity" evidence="1">
    <location>
        <begin position="20"/>
        <end position="62"/>
    </location>
</feature>
<protein>
    <submittedName>
        <fullName evidence="2">Uncharacterized protein</fullName>
    </submittedName>
</protein>
<keyword evidence="3" id="KW-1185">Reference proteome</keyword>
<dbReference type="EMBL" id="JAHRHJ020000011">
    <property type="protein sequence ID" value="KAH9296341.1"/>
    <property type="molecule type" value="Genomic_DNA"/>
</dbReference>
<dbReference type="PANTHER" id="PTHR31871">
    <property type="entry name" value="OS02G0137100 PROTEIN"/>
    <property type="match status" value="1"/>
</dbReference>
<dbReference type="Pfam" id="PF09713">
    <property type="entry name" value="A_thal_3526"/>
    <property type="match status" value="1"/>
</dbReference>
<dbReference type="Proteomes" id="UP000824469">
    <property type="component" value="Unassembled WGS sequence"/>
</dbReference>
<proteinExistence type="predicted"/>
<evidence type="ECO:0000313" key="3">
    <source>
        <dbReference type="Proteomes" id="UP000824469"/>
    </source>
</evidence>
<feature type="non-terminal residue" evidence="2">
    <location>
        <position position="1"/>
    </location>
</feature>
<feature type="non-terminal residue" evidence="2">
    <location>
        <position position="366"/>
    </location>
</feature>
<dbReference type="InterPro" id="IPR006476">
    <property type="entry name" value="CHP01589_pln"/>
</dbReference>
<reference evidence="2 3" key="1">
    <citation type="journal article" date="2021" name="Nat. Plants">
        <title>The Taxus genome provides insights into paclitaxel biosynthesis.</title>
        <authorList>
            <person name="Xiong X."/>
            <person name="Gou J."/>
            <person name="Liao Q."/>
            <person name="Li Y."/>
            <person name="Zhou Q."/>
            <person name="Bi G."/>
            <person name="Li C."/>
            <person name="Du R."/>
            <person name="Wang X."/>
            <person name="Sun T."/>
            <person name="Guo L."/>
            <person name="Liang H."/>
            <person name="Lu P."/>
            <person name="Wu Y."/>
            <person name="Zhang Z."/>
            <person name="Ro D.K."/>
            <person name="Shang Y."/>
            <person name="Huang S."/>
            <person name="Yan J."/>
        </authorList>
    </citation>
    <scope>NUCLEOTIDE SEQUENCE [LARGE SCALE GENOMIC DNA]</scope>
    <source>
        <strain evidence="2">Ta-2019</strain>
    </source>
</reference>
<dbReference type="PANTHER" id="PTHR31871:SF1">
    <property type="entry name" value="HISTIDINE-TRNA LIGASE"/>
    <property type="match status" value="1"/>
</dbReference>
<comment type="caution">
    <text evidence="2">The sequence shown here is derived from an EMBL/GenBank/DDBJ whole genome shotgun (WGS) entry which is preliminary data.</text>
</comment>
<evidence type="ECO:0000256" key="1">
    <source>
        <dbReference type="SAM" id="MobiDB-lite"/>
    </source>
</evidence>
<organism evidence="2 3">
    <name type="scientific">Taxus chinensis</name>
    <name type="common">Chinese yew</name>
    <name type="synonym">Taxus wallichiana var. chinensis</name>
    <dbReference type="NCBI Taxonomy" id="29808"/>
    <lineage>
        <taxon>Eukaryota</taxon>
        <taxon>Viridiplantae</taxon>
        <taxon>Streptophyta</taxon>
        <taxon>Embryophyta</taxon>
        <taxon>Tracheophyta</taxon>
        <taxon>Spermatophyta</taxon>
        <taxon>Pinopsida</taxon>
        <taxon>Pinidae</taxon>
        <taxon>Conifers II</taxon>
        <taxon>Cupressales</taxon>
        <taxon>Taxaceae</taxon>
        <taxon>Taxus</taxon>
    </lineage>
</organism>
<evidence type="ECO:0000313" key="2">
    <source>
        <dbReference type="EMBL" id="KAH9296341.1"/>
    </source>
</evidence>
<dbReference type="AlphaFoldDB" id="A0AA38CBK3"/>
<name>A0AA38CBK3_TAXCH</name>
<sequence>PLGHLTVASSPPQHQHRPVQMTQQIAHQGHQQSQPQASQQSQYQLSRQSQTVSGGSSTPPSSNGEPRKISCEDIQQVQNLIERCLQLYMNEREVVNTLLNQAKIEPGFTGLVWQKLEEQNPDFFKAYYTRLIVKQQITKFNELLRQQVELMQKIPATNAPPPISNGLLSSSMKHLPIGYHVQQPAIPTQRIHNIGCNLVPSNPSLVNGGACLPNAVQPSDENSISSSGRMEISTSVPPVLHGHSGMSPGNELAIQSASGFLNNARFSYSAVGNIADMRGTVMDVSDPAFNSKETHQQSGVGFTQDTKTANQKDPLGFLGQIPRNFSLSDLTADFSHTSDILGSYSGYPFLTPDTEAFLHSPEKECL</sequence>
<dbReference type="NCBIfam" id="TIGR01589">
    <property type="entry name" value="A_thal_3526"/>
    <property type="match status" value="1"/>
</dbReference>
<feature type="region of interest" description="Disordered" evidence="1">
    <location>
        <begin position="1"/>
        <end position="68"/>
    </location>
</feature>
<accession>A0AA38CBK3</accession>
<dbReference type="OMA" id="HSPEKEC"/>
<gene>
    <name evidence="2" type="ORF">KI387_039929</name>
</gene>